<dbReference type="PANTHER" id="PTHR11662">
    <property type="entry name" value="SOLUTE CARRIER FAMILY 17"/>
    <property type="match status" value="1"/>
</dbReference>
<sequence length="661" mass="69272">MLMAHAFSRCSNFKRILKSVHACRQRSNLIRVRNANQLLELPNKSNHASLFPGNTLNAEDLSLESAQNDSNYGRDADTFSESKKTATVHVRDSVPENVSTAPAAANVTFAPWKIISFTVAISMLFINAHRSVFTMSLPVIASDMVMDPKQLGLLQSAMLSGYLLGQLPSGSFADSFGGDRVLMIGLFLSSAALAAAASAPGLIAVTPLIALAATRVAFGLFSAAAMPSVSAMVATWVPHASRSTVTALIYAAFNMGGVLGLALTPAANYALGWEGTLVGTGAVGAVWAFLGWACLQYARGLDNRSQQPAAVAEMVSRPVSVIVGHHIHDDAKKRVNERQTRQPAAAAAAADGGVNNERQTRQPAAAATAAAGDDGGVNERQTRQPSAAADGGLEMSTTGSGLGTWHDKSSTLIAGSSSLLPATAYQETSSAPSFTSLQPAATSSNIIEPWRNSLKVGVLCWCHGVIGWGFFVMSSWLPMYLTSLGHDKSLLNVGVMSSLPYLATAVVMTFAGTIADKLINMGIVTLKVRKIMHGLSAVGCAATILPLALSSSCSPEVATLWLIAFQCCYAVSFGGFHPHVQEVAGRDAGLMLGITNSCSIAMGILGNLITGMLVSNTGCFSTVFALTSLLYISSAIAFLTFMDGRPVRLSSANHQARKALP</sequence>
<evidence type="ECO:0000313" key="10">
    <source>
        <dbReference type="Proteomes" id="UP000232323"/>
    </source>
</evidence>
<dbReference type="PROSITE" id="PS50850">
    <property type="entry name" value="MFS"/>
    <property type="match status" value="1"/>
</dbReference>
<dbReference type="Proteomes" id="UP000232323">
    <property type="component" value="Unassembled WGS sequence"/>
</dbReference>
<feature type="transmembrane region" description="Helical" evidence="7">
    <location>
        <begin position="620"/>
        <end position="641"/>
    </location>
</feature>
<dbReference type="InterPro" id="IPR011701">
    <property type="entry name" value="MFS"/>
</dbReference>
<dbReference type="PANTHER" id="PTHR11662:SF446">
    <property type="entry name" value="SODIUM-DEPENDENT PHOSPHATE TRANSPORT PROTEIN 1, CHLOROPLASTIC"/>
    <property type="match status" value="1"/>
</dbReference>
<dbReference type="SUPFAM" id="SSF103473">
    <property type="entry name" value="MFS general substrate transporter"/>
    <property type="match status" value="1"/>
</dbReference>
<dbReference type="EMBL" id="BEGY01000145">
    <property type="protein sequence ID" value="GAX85008.1"/>
    <property type="molecule type" value="Genomic_DNA"/>
</dbReference>
<evidence type="ECO:0000259" key="8">
    <source>
        <dbReference type="PROSITE" id="PS50850"/>
    </source>
</evidence>
<keyword evidence="10" id="KW-1185">Reference proteome</keyword>
<keyword evidence="3 7" id="KW-1133">Transmembrane helix</keyword>
<evidence type="ECO:0000256" key="3">
    <source>
        <dbReference type="ARBA" id="ARBA00022989"/>
    </source>
</evidence>
<name>A0A250XPM1_9CHLO</name>
<feature type="transmembrane region" description="Helical" evidence="7">
    <location>
        <begin position="249"/>
        <end position="271"/>
    </location>
</feature>
<evidence type="ECO:0000313" key="9">
    <source>
        <dbReference type="EMBL" id="GAX85008.1"/>
    </source>
</evidence>
<comment type="caution">
    <text evidence="9">The sequence shown here is derived from an EMBL/GenBank/DDBJ whole genome shotgun (WGS) entry which is preliminary data.</text>
</comment>
<dbReference type="OrthoDB" id="2985014at2759"/>
<evidence type="ECO:0000256" key="4">
    <source>
        <dbReference type="ARBA" id="ARBA00023136"/>
    </source>
</evidence>
<dbReference type="Gene3D" id="1.20.1250.20">
    <property type="entry name" value="MFS general substrate transporter like domains"/>
    <property type="match status" value="2"/>
</dbReference>
<feature type="transmembrane region" description="Helical" evidence="7">
    <location>
        <begin position="277"/>
        <end position="295"/>
    </location>
</feature>
<dbReference type="InterPro" id="IPR036259">
    <property type="entry name" value="MFS_trans_sf"/>
</dbReference>
<keyword evidence="4 7" id="KW-0472">Membrane</keyword>
<feature type="transmembrane region" description="Helical" evidence="7">
    <location>
        <begin position="557"/>
        <end position="576"/>
    </location>
</feature>
<evidence type="ECO:0000256" key="2">
    <source>
        <dbReference type="ARBA" id="ARBA00022692"/>
    </source>
</evidence>
<feature type="transmembrane region" description="Helical" evidence="7">
    <location>
        <begin position="499"/>
        <end position="519"/>
    </location>
</feature>
<feature type="region of interest" description="Disordered" evidence="6">
    <location>
        <begin position="332"/>
        <end position="401"/>
    </location>
</feature>
<accession>A0A250XPM1</accession>
<feature type="transmembrane region" description="Helical" evidence="7">
    <location>
        <begin position="588"/>
        <end position="614"/>
    </location>
</feature>
<dbReference type="InterPro" id="IPR050382">
    <property type="entry name" value="MFS_Na/Anion_cotransporter"/>
</dbReference>
<keyword evidence="2 7" id="KW-0812">Transmembrane</keyword>
<organism evidence="9 10">
    <name type="scientific">Chlamydomonas eustigma</name>
    <dbReference type="NCBI Taxonomy" id="1157962"/>
    <lineage>
        <taxon>Eukaryota</taxon>
        <taxon>Viridiplantae</taxon>
        <taxon>Chlorophyta</taxon>
        <taxon>core chlorophytes</taxon>
        <taxon>Chlorophyceae</taxon>
        <taxon>CS clade</taxon>
        <taxon>Chlamydomonadales</taxon>
        <taxon>Chlamydomonadaceae</taxon>
        <taxon>Chlamydomonas</taxon>
    </lineage>
</organism>
<dbReference type="AlphaFoldDB" id="A0A250XPM1"/>
<feature type="domain" description="Major facilitator superfamily (MFS) profile" evidence="8">
    <location>
        <begin position="115"/>
        <end position="646"/>
    </location>
</feature>
<evidence type="ECO:0000256" key="1">
    <source>
        <dbReference type="ARBA" id="ARBA00004141"/>
    </source>
</evidence>
<feature type="transmembrane region" description="Helical" evidence="7">
    <location>
        <begin position="181"/>
        <end position="210"/>
    </location>
</feature>
<dbReference type="STRING" id="1157962.A0A250XPM1"/>
<dbReference type="Pfam" id="PF07690">
    <property type="entry name" value="MFS_1"/>
    <property type="match status" value="1"/>
</dbReference>
<dbReference type="InterPro" id="IPR020846">
    <property type="entry name" value="MFS_dom"/>
</dbReference>
<proteinExistence type="inferred from homology"/>
<dbReference type="GO" id="GO:0022857">
    <property type="term" value="F:transmembrane transporter activity"/>
    <property type="evidence" value="ECO:0007669"/>
    <property type="project" value="InterPro"/>
</dbReference>
<feature type="transmembrane region" description="Helical" evidence="7">
    <location>
        <begin position="531"/>
        <end position="551"/>
    </location>
</feature>
<comment type="subcellular location">
    <subcellularLocation>
        <location evidence="1">Membrane</location>
        <topology evidence="1">Multi-pass membrane protein</topology>
    </subcellularLocation>
</comment>
<gene>
    <name evidence="9" type="ORF">CEUSTIGMA_g12429.t1</name>
</gene>
<evidence type="ECO:0000256" key="5">
    <source>
        <dbReference type="ARBA" id="ARBA00024362"/>
    </source>
</evidence>
<dbReference type="GO" id="GO:0016020">
    <property type="term" value="C:membrane"/>
    <property type="evidence" value="ECO:0007669"/>
    <property type="project" value="UniProtKB-SubCell"/>
</dbReference>
<feature type="transmembrane region" description="Helical" evidence="7">
    <location>
        <begin position="458"/>
        <end position="479"/>
    </location>
</feature>
<reference evidence="9 10" key="1">
    <citation type="submission" date="2017-08" db="EMBL/GenBank/DDBJ databases">
        <title>Acidophilic green algal genome provides insights into adaptation to an acidic environment.</title>
        <authorList>
            <person name="Hirooka S."/>
            <person name="Hirose Y."/>
            <person name="Kanesaki Y."/>
            <person name="Higuchi S."/>
            <person name="Fujiwara T."/>
            <person name="Onuma R."/>
            <person name="Era A."/>
            <person name="Ohbayashi R."/>
            <person name="Uzuka A."/>
            <person name="Nozaki H."/>
            <person name="Yoshikawa H."/>
            <person name="Miyagishima S.Y."/>
        </authorList>
    </citation>
    <scope>NUCLEOTIDE SEQUENCE [LARGE SCALE GENOMIC DNA]</scope>
    <source>
        <strain evidence="9 10">NIES-2499</strain>
    </source>
</reference>
<evidence type="ECO:0000256" key="7">
    <source>
        <dbReference type="SAM" id="Phobius"/>
    </source>
</evidence>
<protein>
    <recommendedName>
        <fullName evidence="8">Major facilitator superfamily (MFS) profile domain-containing protein</fullName>
    </recommendedName>
</protein>
<feature type="transmembrane region" description="Helical" evidence="7">
    <location>
        <begin position="216"/>
        <end position="237"/>
    </location>
</feature>
<comment type="similarity">
    <text evidence="5">Belongs to the major facilitator superfamily. Sodium/anion cotransporter (TC 2.A.1.14) family.</text>
</comment>
<evidence type="ECO:0000256" key="6">
    <source>
        <dbReference type="SAM" id="MobiDB-lite"/>
    </source>
</evidence>